<dbReference type="PANTHER" id="PTHR32322:SF2">
    <property type="entry name" value="EAMA DOMAIN-CONTAINING PROTEIN"/>
    <property type="match status" value="1"/>
</dbReference>
<keyword evidence="4 6" id="KW-1133">Transmembrane helix</keyword>
<dbReference type="PANTHER" id="PTHR32322">
    <property type="entry name" value="INNER MEMBRANE TRANSPORTER"/>
    <property type="match status" value="1"/>
</dbReference>
<dbReference type="GO" id="GO:0016020">
    <property type="term" value="C:membrane"/>
    <property type="evidence" value="ECO:0007669"/>
    <property type="project" value="UniProtKB-SubCell"/>
</dbReference>
<evidence type="ECO:0000256" key="4">
    <source>
        <dbReference type="ARBA" id="ARBA00022989"/>
    </source>
</evidence>
<feature type="transmembrane region" description="Helical" evidence="6">
    <location>
        <begin position="254"/>
        <end position="271"/>
    </location>
</feature>
<dbReference type="Proteomes" id="UP000199415">
    <property type="component" value="Unassembled WGS sequence"/>
</dbReference>
<gene>
    <name evidence="8" type="ORF">SAMN05216241_104184</name>
</gene>
<feature type="transmembrane region" description="Helical" evidence="6">
    <location>
        <begin position="189"/>
        <end position="208"/>
    </location>
</feature>
<feature type="transmembrane region" description="Helical" evidence="6">
    <location>
        <begin position="69"/>
        <end position="88"/>
    </location>
</feature>
<protein>
    <submittedName>
        <fullName evidence="8">Permease of the drug/metabolite transporter (DMT) superfamily</fullName>
    </submittedName>
</protein>
<feature type="domain" description="EamA" evidence="7">
    <location>
        <begin position="160"/>
        <end position="293"/>
    </location>
</feature>
<comment type="similarity">
    <text evidence="2">Belongs to the EamA transporter family.</text>
</comment>
<evidence type="ECO:0000256" key="3">
    <source>
        <dbReference type="ARBA" id="ARBA00022692"/>
    </source>
</evidence>
<dbReference type="EMBL" id="FNCE01000004">
    <property type="protein sequence ID" value="SDG03212.1"/>
    <property type="molecule type" value="Genomic_DNA"/>
</dbReference>
<evidence type="ECO:0000256" key="5">
    <source>
        <dbReference type="ARBA" id="ARBA00023136"/>
    </source>
</evidence>
<dbReference type="InterPro" id="IPR050638">
    <property type="entry name" value="AA-Vitamin_Transporters"/>
</dbReference>
<feature type="transmembrane region" description="Helical" evidence="6">
    <location>
        <begin position="37"/>
        <end position="57"/>
    </location>
</feature>
<organism evidence="8 9">
    <name type="scientific">Limimonas halophila</name>
    <dbReference type="NCBI Taxonomy" id="1082479"/>
    <lineage>
        <taxon>Bacteria</taxon>
        <taxon>Pseudomonadati</taxon>
        <taxon>Pseudomonadota</taxon>
        <taxon>Alphaproteobacteria</taxon>
        <taxon>Rhodospirillales</taxon>
        <taxon>Rhodovibrionaceae</taxon>
        <taxon>Limimonas</taxon>
    </lineage>
</organism>
<evidence type="ECO:0000313" key="8">
    <source>
        <dbReference type="EMBL" id="SDG03212.1"/>
    </source>
</evidence>
<keyword evidence="9" id="KW-1185">Reference proteome</keyword>
<evidence type="ECO:0000256" key="2">
    <source>
        <dbReference type="ARBA" id="ARBA00007362"/>
    </source>
</evidence>
<dbReference type="InterPro" id="IPR037185">
    <property type="entry name" value="EmrE-like"/>
</dbReference>
<dbReference type="OrthoDB" id="9809509at2"/>
<dbReference type="Pfam" id="PF00892">
    <property type="entry name" value="EamA"/>
    <property type="match status" value="2"/>
</dbReference>
<keyword evidence="3 6" id="KW-0812">Transmembrane</keyword>
<feature type="transmembrane region" description="Helical" evidence="6">
    <location>
        <begin position="94"/>
        <end position="113"/>
    </location>
</feature>
<feature type="transmembrane region" description="Helical" evidence="6">
    <location>
        <begin position="277"/>
        <end position="297"/>
    </location>
</feature>
<sequence length="309" mass="32270">MHPLFVRAMPLLFVFLWSTGFIGAKYGLPYVEPLTFLATRFVIVTAILLPVALLTGAKWPRGLKQTGHVAVVGLLVHATYLGGVFSAIDRGLPAGVAALIVALQPLVTAVVVGPILGERVTKRQALGFVLGLAGVVTVLTSKMSADPGALLAFQGFGPGAVLCAVAALAGITAGTIYQKRFAADLDLRASTVIQYVAAGVATGAGAWLTETMRIEWTGEFVFALSWLTLVLSIGAISLLMLLIRQGEASRTASLFYLVPPSTALIAYLMFGETLGPTGIAGVIVTAVGVALVFKAPAPPRTERATRRTV</sequence>
<dbReference type="Gene3D" id="1.10.3730.20">
    <property type="match status" value="1"/>
</dbReference>
<evidence type="ECO:0000313" key="9">
    <source>
        <dbReference type="Proteomes" id="UP000199415"/>
    </source>
</evidence>
<reference evidence="8 9" key="1">
    <citation type="submission" date="2016-10" db="EMBL/GenBank/DDBJ databases">
        <authorList>
            <person name="de Groot N.N."/>
        </authorList>
    </citation>
    <scope>NUCLEOTIDE SEQUENCE [LARGE SCALE GENOMIC DNA]</scope>
    <source>
        <strain evidence="8 9">DSM 25584</strain>
    </source>
</reference>
<evidence type="ECO:0000256" key="6">
    <source>
        <dbReference type="SAM" id="Phobius"/>
    </source>
</evidence>
<evidence type="ECO:0000259" key="7">
    <source>
        <dbReference type="Pfam" id="PF00892"/>
    </source>
</evidence>
<feature type="transmembrane region" description="Helical" evidence="6">
    <location>
        <begin position="125"/>
        <end position="144"/>
    </location>
</feature>
<comment type="subcellular location">
    <subcellularLocation>
        <location evidence="1">Membrane</location>
        <topology evidence="1">Multi-pass membrane protein</topology>
    </subcellularLocation>
</comment>
<name>A0A1G7QXI5_9PROT</name>
<feature type="transmembrane region" description="Helical" evidence="6">
    <location>
        <begin position="156"/>
        <end position="177"/>
    </location>
</feature>
<feature type="domain" description="EamA" evidence="7">
    <location>
        <begin position="11"/>
        <end position="139"/>
    </location>
</feature>
<dbReference type="InterPro" id="IPR000620">
    <property type="entry name" value="EamA_dom"/>
</dbReference>
<dbReference type="STRING" id="1082479.SAMN05216241_104184"/>
<dbReference type="AlphaFoldDB" id="A0A1G7QXI5"/>
<feature type="transmembrane region" description="Helical" evidence="6">
    <location>
        <begin position="220"/>
        <end position="242"/>
    </location>
</feature>
<proteinExistence type="inferred from homology"/>
<keyword evidence="5 6" id="KW-0472">Membrane</keyword>
<evidence type="ECO:0000256" key="1">
    <source>
        <dbReference type="ARBA" id="ARBA00004141"/>
    </source>
</evidence>
<dbReference type="RefSeq" id="WP_090019568.1">
    <property type="nucleotide sequence ID" value="NZ_FNCE01000004.1"/>
</dbReference>
<accession>A0A1G7QXI5</accession>
<dbReference type="SUPFAM" id="SSF103481">
    <property type="entry name" value="Multidrug resistance efflux transporter EmrE"/>
    <property type="match status" value="2"/>
</dbReference>